<dbReference type="GeneID" id="55583953"/>
<reference evidence="5 6" key="1">
    <citation type="journal article" date="2019" name="ISME J.">
        <title>Isolation and characterization of a thermophilic sulfur- and iron-reducing thaumarchaeote from a terrestrial acidic hot spring.</title>
        <authorList>
            <person name="Kato S."/>
            <person name="Itoh T."/>
            <person name="Yuki M."/>
            <person name="Nagamori M."/>
            <person name="Ohnishi M."/>
            <person name="Uematsu K."/>
            <person name="Suzuki K."/>
            <person name="Takashina T."/>
            <person name="Ohkuma M."/>
        </authorList>
    </citation>
    <scope>NUCLEOTIDE SEQUENCE [LARGE SCALE GENOMIC DNA]</scope>
    <source>
        <strain evidence="5 6">NAS-02</strain>
    </source>
</reference>
<dbReference type="GO" id="GO:0045547">
    <property type="term" value="F:ditrans,polycis-polyprenyl diphosphate synthase [(2E,6E)-farnesyl diphosphate specific] activity"/>
    <property type="evidence" value="ECO:0007669"/>
    <property type="project" value="TreeGrafter"/>
</dbReference>
<feature type="binding site" evidence="4">
    <location>
        <position position="46"/>
    </location>
    <ligand>
        <name>Mg(2+)</name>
        <dbReference type="ChEBI" id="CHEBI:18420"/>
    </ligand>
</feature>
<dbReference type="Proteomes" id="UP000509448">
    <property type="component" value="Chromosome"/>
</dbReference>
<feature type="binding site" evidence="4">
    <location>
        <position position="217"/>
    </location>
    <ligand>
        <name>substrate</name>
    </ligand>
</feature>
<comment type="cofactor">
    <cofactor evidence="4">
        <name>Mg(2+)</name>
        <dbReference type="ChEBI" id="CHEBI:18420"/>
    </cofactor>
    <text evidence="4">Binds 2 magnesium ions per subunit.</text>
</comment>
<dbReference type="PANTHER" id="PTHR10291">
    <property type="entry name" value="DEHYDRODOLICHYL DIPHOSPHATE SYNTHASE FAMILY MEMBER"/>
    <property type="match status" value="1"/>
</dbReference>
<dbReference type="Pfam" id="PF01255">
    <property type="entry name" value="Prenyltransf"/>
    <property type="match status" value="1"/>
</dbReference>
<dbReference type="GO" id="GO:0016094">
    <property type="term" value="P:polyprenol biosynthetic process"/>
    <property type="evidence" value="ECO:0007669"/>
    <property type="project" value="TreeGrafter"/>
</dbReference>
<feature type="active site" evidence="4">
    <location>
        <position position="46"/>
    </location>
</feature>
<feature type="binding site" evidence="4">
    <location>
        <position position="236"/>
    </location>
    <ligand>
        <name>Mg(2+)</name>
        <dbReference type="ChEBI" id="CHEBI:18420"/>
    </ligand>
</feature>
<dbReference type="FunFam" id="3.40.1180.10:FF:000003">
    <property type="entry name" value="Isoprenyl transferase 2"/>
    <property type="match status" value="1"/>
</dbReference>
<organism evidence="5 6">
    <name type="scientific">Conexivisphaera calida</name>
    <dbReference type="NCBI Taxonomy" id="1874277"/>
    <lineage>
        <taxon>Archaea</taxon>
        <taxon>Nitrososphaerota</taxon>
        <taxon>Conexivisphaeria</taxon>
        <taxon>Conexivisphaerales</taxon>
        <taxon>Conexivisphaeraceae</taxon>
        <taxon>Conexivisphaera</taxon>
    </lineage>
</organism>
<dbReference type="InterPro" id="IPR001441">
    <property type="entry name" value="UPP_synth-like"/>
</dbReference>
<dbReference type="EC" id="2.5.1.89" evidence="4"/>
<dbReference type="AlphaFoldDB" id="A0A4P2VAN4"/>
<dbReference type="Gene3D" id="3.40.1180.10">
    <property type="entry name" value="Decaprenyl diphosphate synthase-like"/>
    <property type="match status" value="1"/>
</dbReference>
<feature type="binding site" evidence="4">
    <location>
        <position position="51"/>
    </location>
    <ligand>
        <name>substrate</name>
    </ligand>
</feature>
<evidence type="ECO:0000313" key="5">
    <source>
        <dbReference type="EMBL" id="BBE41539.1"/>
    </source>
</evidence>
<protein>
    <recommendedName>
        <fullName evidence="4">Tritrans,polycis-undecaprenyl-diphosphate synthase (geranylgeranyl-diphosphate specific)</fullName>
        <ecNumber evidence="4">2.5.1.89</ecNumber>
    </recommendedName>
    <alternativeName>
        <fullName evidence="4">Undecaprenyl diphosphate synthase</fullName>
        <shortName evidence="4">UDS</shortName>
    </alternativeName>
    <alternativeName>
        <fullName evidence="4">Undecaprenyl pyrophosphate synthase</fullName>
        <shortName evidence="4">UPP synthase</shortName>
    </alternativeName>
</protein>
<feature type="binding site" evidence="4">
    <location>
        <position position="63"/>
    </location>
    <ligand>
        <name>substrate</name>
    </ligand>
</feature>
<comment type="function">
    <text evidence="4">Catalyzes the sequential condensation of isopentenyl diphosphate (IPP) with geranylgeranyl diphosphate (GGPP) to yield (2Z,6Z,10Z,14Z,18Z,22Z,26Z,30E,34E,38E)-undecaprenyl diphosphate (tritrans,heptacis-UPP). It is probably the precursor of glycosyl carrier lipids.</text>
</comment>
<feature type="binding site" evidence="4">
    <location>
        <begin position="91"/>
        <end position="93"/>
    </location>
    <ligand>
        <name>substrate</name>
    </ligand>
</feature>
<comment type="subunit">
    <text evidence="4">Homodimer.</text>
</comment>
<keyword evidence="6" id="KW-1185">Reference proteome</keyword>
<dbReference type="CDD" id="cd00475">
    <property type="entry name" value="Cis_IPPS"/>
    <property type="match status" value="1"/>
</dbReference>
<dbReference type="InterPro" id="IPR036424">
    <property type="entry name" value="UPP_synth-like_sf"/>
</dbReference>
<keyword evidence="1 4" id="KW-0808">Transferase</keyword>
<keyword evidence="2 4" id="KW-0479">Metal-binding</keyword>
<dbReference type="NCBIfam" id="TIGR00055">
    <property type="entry name" value="uppS"/>
    <property type="match status" value="1"/>
</dbReference>
<feature type="binding site" evidence="4">
    <location>
        <begin position="223"/>
        <end position="225"/>
    </location>
    <ligand>
        <name>substrate</name>
    </ligand>
</feature>
<feature type="binding site" evidence="4">
    <location>
        <position position="59"/>
    </location>
    <ligand>
        <name>substrate</name>
    </ligand>
</feature>
<keyword evidence="3 4" id="KW-0460">Magnesium</keyword>
<proteinExistence type="inferred from homology"/>
<name>A0A4P2VAN4_9ARCH</name>
<feature type="active site" description="Proton acceptor" evidence="4">
    <location>
        <position position="94"/>
    </location>
</feature>
<dbReference type="PANTHER" id="PTHR10291:SF43">
    <property type="entry name" value="DEHYDRODOLICHYL DIPHOSPHATE SYNTHASE COMPLEX SUBUNIT DHDDS"/>
    <property type="match status" value="1"/>
</dbReference>
<dbReference type="GO" id="GO:0000287">
    <property type="term" value="F:magnesium ion binding"/>
    <property type="evidence" value="ECO:0007669"/>
    <property type="project" value="UniProtKB-UniRule"/>
</dbReference>
<evidence type="ECO:0000256" key="2">
    <source>
        <dbReference type="ARBA" id="ARBA00022723"/>
    </source>
</evidence>
<evidence type="ECO:0000256" key="4">
    <source>
        <dbReference type="HAMAP-Rule" id="MF_01139"/>
    </source>
</evidence>
<feature type="binding site" evidence="4">
    <location>
        <position position="98"/>
    </location>
    <ligand>
        <name>substrate</name>
    </ligand>
</feature>
<dbReference type="HAMAP" id="MF_01139">
    <property type="entry name" value="ISPT"/>
    <property type="match status" value="1"/>
</dbReference>
<dbReference type="SUPFAM" id="SSF64005">
    <property type="entry name" value="Undecaprenyl diphosphate synthase"/>
    <property type="match status" value="1"/>
</dbReference>
<dbReference type="RefSeq" id="WP_232085536.1">
    <property type="nucleotide sequence ID" value="NZ_AP018732.1"/>
</dbReference>
<dbReference type="InterPro" id="IPR018520">
    <property type="entry name" value="UPP_synth-like_CS"/>
</dbReference>
<gene>
    <name evidence="4" type="primary">uppS</name>
    <name evidence="5" type="ORF">NAS2_0133</name>
</gene>
<evidence type="ECO:0000256" key="1">
    <source>
        <dbReference type="ARBA" id="ARBA00022679"/>
    </source>
</evidence>
<feature type="binding site" evidence="4">
    <location>
        <begin position="47"/>
        <end position="50"/>
    </location>
    <ligand>
        <name>substrate</name>
    </ligand>
</feature>
<dbReference type="PROSITE" id="PS01066">
    <property type="entry name" value="UPP_SYNTHASE"/>
    <property type="match status" value="1"/>
</dbReference>
<dbReference type="KEGG" id="ccai:NAS2_0133"/>
<dbReference type="EMBL" id="AP018732">
    <property type="protein sequence ID" value="BBE41539.1"/>
    <property type="molecule type" value="Genomic_DNA"/>
</dbReference>
<sequence>MGAGKRLYRSVRLAASAMGAYRLYEWLLERYVSSGPIPSHVGIILDGNRRWADEMRMPRWMGHRYGADRLEEVLHWVLDLGIRTTTVYALSIENMERRPREEVDRILELIKERSRKLVVDPLVHERKVRVRLIGDRARLPEDVRAALEEAERASAGYDRFFLNLAVAYGGREEIVHVSKEVARMAASGTIRPEDVNEELISSLTYTGGLPDPDLIIRTSGESRLSGFLLWQSAYSELVFLDVYWPEFRRIDLLRAIRTYQNRSRRFGG</sequence>
<evidence type="ECO:0000256" key="3">
    <source>
        <dbReference type="ARBA" id="ARBA00022842"/>
    </source>
</evidence>
<comment type="similarity">
    <text evidence="4">Belongs to the UPP synthase family.</text>
</comment>
<accession>A0A4P2VAN4</accession>
<comment type="catalytic activity">
    <reaction evidence="4">
        <text>geranylgeranyl diphosphate + 7 isopentenyl diphosphate = tri-trans,hepta-cis-undecaprenyl diphosphate + 7 diphosphate</text>
        <dbReference type="Rhea" id="RHEA:27622"/>
        <dbReference type="ChEBI" id="CHEBI:33019"/>
        <dbReference type="ChEBI" id="CHEBI:57533"/>
        <dbReference type="ChEBI" id="CHEBI:60388"/>
        <dbReference type="ChEBI" id="CHEBI:128769"/>
        <dbReference type="EC" id="2.5.1.89"/>
    </reaction>
</comment>
<evidence type="ECO:0000313" key="6">
    <source>
        <dbReference type="Proteomes" id="UP000509448"/>
    </source>
</evidence>
<comment type="caution">
    <text evidence="4">Lacks conserved residue(s) required for the propagation of feature annotation.</text>
</comment>